<dbReference type="EMBL" id="WOGT01000004">
    <property type="protein sequence ID" value="MUN55262.1"/>
    <property type="molecule type" value="Genomic_DNA"/>
</dbReference>
<evidence type="ECO:0000256" key="6">
    <source>
        <dbReference type="ARBA" id="ARBA00023136"/>
    </source>
</evidence>
<organism evidence="10 11">
    <name type="scientific">Rothia koreensis</name>
    <dbReference type="NCBI Taxonomy" id="592378"/>
    <lineage>
        <taxon>Bacteria</taxon>
        <taxon>Bacillati</taxon>
        <taxon>Actinomycetota</taxon>
        <taxon>Actinomycetes</taxon>
        <taxon>Micrococcales</taxon>
        <taxon>Micrococcaceae</taxon>
        <taxon>Rothia</taxon>
    </lineage>
</organism>
<dbReference type="Proteomes" id="UP000462152">
    <property type="component" value="Unassembled WGS sequence"/>
</dbReference>
<dbReference type="RefSeq" id="WP_129316050.1">
    <property type="nucleotide sequence ID" value="NZ_JBITVH010000001.1"/>
</dbReference>
<feature type="domain" description="Lycopene cyclase" evidence="9">
    <location>
        <begin position="8"/>
        <end position="93"/>
    </location>
</feature>
<evidence type="ECO:0000256" key="2">
    <source>
        <dbReference type="ARBA" id="ARBA00004829"/>
    </source>
</evidence>
<keyword evidence="3 8" id="KW-0812">Transmembrane</keyword>
<keyword evidence="5 8" id="KW-1133">Transmembrane helix</keyword>
<evidence type="ECO:0000313" key="11">
    <source>
        <dbReference type="Proteomes" id="UP000462152"/>
    </source>
</evidence>
<dbReference type="Pfam" id="PF18916">
    <property type="entry name" value="Lycopene_cyc"/>
    <property type="match status" value="1"/>
</dbReference>
<evidence type="ECO:0000256" key="1">
    <source>
        <dbReference type="ARBA" id="ARBA00004141"/>
    </source>
</evidence>
<evidence type="ECO:0000259" key="9">
    <source>
        <dbReference type="Pfam" id="PF18916"/>
    </source>
</evidence>
<evidence type="ECO:0000313" key="10">
    <source>
        <dbReference type="EMBL" id="MUN55262.1"/>
    </source>
</evidence>
<dbReference type="AlphaFoldDB" id="A0A7K1LK09"/>
<comment type="subcellular location">
    <subcellularLocation>
        <location evidence="1">Membrane</location>
        <topology evidence="1">Multi-pass membrane protein</topology>
    </subcellularLocation>
</comment>
<comment type="caution">
    <text evidence="10">The sequence shown here is derived from an EMBL/GenBank/DDBJ whole genome shotgun (WGS) entry which is preliminary data.</text>
</comment>
<keyword evidence="6 8" id="KW-0472">Membrane</keyword>
<dbReference type="NCBIfam" id="TIGR03462">
    <property type="entry name" value="CarR_dom_SF"/>
    <property type="match status" value="1"/>
</dbReference>
<keyword evidence="7" id="KW-0413">Isomerase</keyword>
<gene>
    <name evidence="10" type="ORF">GMA10_08585</name>
</gene>
<dbReference type="GO" id="GO:0045436">
    <property type="term" value="F:lycopene beta cyclase activity"/>
    <property type="evidence" value="ECO:0007669"/>
    <property type="project" value="UniProtKB-ARBA"/>
</dbReference>
<evidence type="ECO:0000256" key="8">
    <source>
        <dbReference type="SAM" id="Phobius"/>
    </source>
</evidence>
<keyword evidence="4" id="KW-0125">Carotenoid biosynthesis</keyword>
<keyword evidence="11" id="KW-1185">Reference proteome</keyword>
<comment type="pathway">
    <text evidence="2">Carotenoid biosynthesis.</text>
</comment>
<proteinExistence type="predicted"/>
<dbReference type="GO" id="GO:0016117">
    <property type="term" value="P:carotenoid biosynthetic process"/>
    <property type="evidence" value="ECO:0007669"/>
    <property type="project" value="UniProtKB-KW"/>
</dbReference>
<feature type="transmembrane region" description="Helical" evidence="8">
    <location>
        <begin position="80"/>
        <end position="97"/>
    </location>
</feature>
<evidence type="ECO:0000256" key="3">
    <source>
        <dbReference type="ARBA" id="ARBA00022692"/>
    </source>
</evidence>
<evidence type="ECO:0000256" key="4">
    <source>
        <dbReference type="ARBA" id="ARBA00022746"/>
    </source>
</evidence>
<dbReference type="GO" id="GO:0016872">
    <property type="term" value="F:intramolecular lyase activity"/>
    <property type="evidence" value="ECO:0007669"/>
    <property type="project" value="InterPro"/>
</dbReference>
<evidence type="ECO:0000256" key="7">
    <source>
        <dbReference type="ARBA" id="ARBA00023235"/>
    </source>
</evidence>
<reference evidence="10 11" key="1">
    <citation type="submission" date="2019-12" db="EMBL/GenBank/DDBJ databases">
        <authorList>
            <person name="Li J."/>
            <person name="Shi Y."/>
            <person name="Xu G."/>
            <person name="Xiao D."/>
            <person name="Ran X."/>
        </authorList>
    </citation>
    <scope>NUCLEOTIDE SEQUENCE [LARGE SCALE GENOMIC DNA]</scope>
    <source>
        <strain evidence="10 11">JCM 15915</strain>
    </source>
</reference>
<evidence type="ECO:0000256" key="5">
    <source>
        <dbReference type="ARBA" id="ARBA00022989"/>
    </source>
</evidence>
<feature type="transmembrane region" description="Helical" evidence="8">
    <location>
        <begin position="6"/>
        <end position="23"/>
    </location>
</feature>
<accession>A0A7K1LK09</accession>
<dbReference type="OrthoDB" id="3402548at2"/>
<protein>
    <submittedName>
        <fullName evidence="10">Lycopene cyclase domain-containing protein</fullName>
    </submittedName>
</protein>
<feature type="transmembrane region" description="Helical" evidence="8">
    <location>
        <begin position="30"/>
        <end position="47"/>
    </location>
</feature>
<name>A0A7K1LK09_9MICC</name>
<dbReference type="InterPro" id="IPR017825">
    <property type="entry name" value="Lycopene_cyclase_dom"/>
</dbReference>
<dbReference type="GO" id="GO:0016020">
    <property type="term" value="C:membrane"/>
    <property type="evidence" value="ECO:0007669"/>
    <property type="project" value="UniProtKB-SubCell"/>
</dbReference>
<sequence>MPEYTIGTILTMIAVIGVELFWLKTGIFRSLNYWLAMAVMFAFQIPMDGFLTRLSNPIVRYNPDQFLGIRWPLDIPIEDFGFGFAMMTLTLMLWTALRRSRREPGQESKHEGGPHEPTHS</sequence>